<feature type="transmembrane region" description="Helical" evidence="8">
    <location>
        <begin position="818"/>
        <end position="837"/>
    </location>
</feature>
<sequence length="1028" mass="112060">MVKATVSSALPRVALAVALLLVSLLSPLVAAQPQPQPPQSDAERWAAAHGWISTSGSSLLPPALAIDDAGRVGVAADGAPVNILSSFATIPTPTAVPRLPPGRALPSSLPIAMPAAFPTGSGGRPLPMATEFPIAFRNTTVDQAFNEAIANLTSNGTEVERQVRNLSPERKADALLLAAAVIKTNVMGSIALMLDERNCSYIRANWTCTAGFFCQSPLDNGNATVPPSERNRCPPGFLCPPDTYQPTYCCPGFVCPTPAEILICPAGHWCPVGTVNPISCRFLAHCPEGTNVAPRFGVATFLIATFLVMSVFFTLRRYVVSKRNRKYTRRLDAKEAQKQQMLESGSSNTLGPLLDEYFDDDDPAAGGAGGYDSEKSAPPPALVEGHRRFDINFHNLGLRLPNGVEIMKGVSGSLKSGRLCAVMGPSGAGKTTFVSLLTNKAKRTEGSVNINGVDEELSHYRKLIGFVPQEDIMLRELPVRDLLMHSALMRLPAEWSNKRKKDLVLDTIAFLGLDHIMNSTVGDEVERGISGGQRKRVNIGMELVAAPSVLFLDEPTSGLDSATSFEVCQLLHTIAREQSMTIAAVVHSPSPTAFDQFDDLLLLGKGGRVIYFGPRAQAMDYFARIGFENVYAASASDFFMDIATGRIPCTRTKNFKPSMLFSCWEMEQAGSDPALGLKDRSLLPRKKTMIQRLQKRWSVFAAIAAVLIDVGEYFKDIADECWASAKNMLRRDPVRATPNAVTVFWLCYLRACSQLYRSRGRFWFDQIVHVLCGVFISVATFKNDYLGLFPPAMCAMAPPALQLGAGCGKAIDQLAPSGMFIALGVIFAGVTVGGATFGRERVVFWRDASNGMPALPYFLAKWVADIPRIVMAAIMYSSALLLLLPFHGRLVDVFVLVLTLYFTSFCTGYFLSSVLEPHSVPLASTGFVLLWCMLFGGVTPDLLDVLTKDMYAPFRWLWAISAPRWMIEAWYIKETAARPWIELSEQPLGHGYHRDNYTTAIANVMYIGVGWAVLGLLGLKLVNRGKQK</sequence>
<evidence type="ECO:0000313" key="11">
    <source>
        <dbReference type="EMBL" id="TPX56194.1"/>
    </source>
</evidence>
<dbReference type="InterPro" id="IPR013525">
    <property type="entry name" value="ABC2_TM"/>
</dbReference>
<dbReference type="InterPro" id="IPR017871">
    <property type="entry name" value="ABC_transporter-like_CS"/>
</dbReference>
<dbReference type="PANTHER" id="PTHR48041">
    <property type="entry name" value="ABC TRANSPORTER G FAMILY MEMBER 28"/>
    <property type="match status" value="1"/>
</dbReference>
<dbReference type="SUPFAM" id="SSF52540">
    <property type="entry name" value="P-loop containing nucleoside triphosphate hydrolases"/>
    <property type="match status" value="1"/>
</dbReference>
<dbReference type="EMBL" id="QEAQ01000082">
    <property type="protein sequence ID" value="TPX56194.1"/>
    <property type="molecule type" value="Genomic_DNA"/>
</dbReference>
<dbReference type="Pfam" id="PF00005">
    <property type="entry name" value="ABC_tran"/>
    <property type="match status" value="1"/>
</dbReference>
<reference evidence="11 12" key="1">
    <citation type="journal article" date="2019" name="Sci. Rep.">
        <title>Comparative genomics of chytrid fungi reveal insights into the obligate biotrophic and pathogenic lifestyle of Synchytrium endobioticum.</title>
        <authorList>
            <person name="van de Vossenberg B.T.L.H."/>
            <person name="Warris S."/>
            <person name="Nguyen H.D.T."/>
            <person name="van Gent-Pelzer M.P.E."/>
            <person name="Joly D.L."/>
            <person name="van de Geest H.C."/>
            <person name="Bonants P.J.M."/>
            <person name="Smith D.S."/>
            <person name="Levesque C.A."/>
            <person name="van der Lee T.A.J."/>
        </authorList>
    </citation>
    <scope>NUCLEOTIDE SEQUENCE [LARGE SCALE GENOMIC DNA]</scope>
    <source>
        <strain evidence="11 12">CBS 809.83</strain>
    </source>
</reference>
<dbReference type="Proteomes" id="UP000318582">
    <property type="component" value="Unassembled WGS sequence"/>
</dbReference>
<evidence type="ECO:0000259" key="10">
    <source>
        <dbReference type="PROSITE" id="PS50893"/>
    </source>
</evidence>
<dbReference type="Pfam" id="PF01061">
    <property type="entry name" value="ABC2_membrane"/>
    <property type="match status" value="1"/>
</dbReference>
<dbReference type="AlphaFoldDB" id="A0A507DWU6"/>
<proteinExistence type="predicted"/>
<keyword evidence="5" id="KW-0067">ATP-binding</keyword>
<dbReference type="Gene3D" id="3.40.50.300">
    <property type="entry name" value="P-loop containing nucleotide triphosphate hydrolases"/>
    <property type="match status" value="1"/>
</dbReference>
<dbReference type="PANTHER" id="PTHR48041:SF91">
    <property type="entry name" value="ABC TRANSPORTER G FAMILY MEMBER 28"/>
    <property type="match status" value="1"/>
</dbReference>
<evidence type="ECO:0000256" key="2">
    <source>
        <dbReference type="ARBA" id="ARBA00022448"/>
    </source>
</evidence>
<evidence type="ECO:0000256" key="4">
    <source>
        <dbReference type="ARBA" id="ARBA00022741"/>
    </source>
</evidence>
<keyword evidence="4" id="KW-0547">Nucleotide-binding</keyword>
<dbReference type="SMART" id="SM00382">
    <property type="entry name" value="AAA"/>
    <property type="match status" value="1"/>
</dbReference>
<dbReference type="FunFam" id="3.40.50.300:FF:000367">
    <property type="entry name" value="ABC transporter G family member 24"/>
    <property type="match status" value="1"/>
</dbReference>
<evidence type="ECO:0000256" key="3">
    <source>
        <dbReference type="ARBA" id="ARBA00022692"/>
    </source>
</evidence>
<dbReference type="PROSITE" id="PS00211">
    <property type="entry name" value="ABC_TRANSPORTER_1"/>
    <property type="match status" value="1"/>
</dbReference>
<protein>
    <recommendedName>
        <fullName evidence="10">ABC transporter domain-containing protein</fullName>
    </recommendedName>
</protein>
<feature type="chain" id="PRO_5021406241" description="ABC transporter domain-containing protein" evidence="9">
    <location>
        <begin position="32"/>
        <end position="1028"/>
    </location>
</feature>
<keyword evidence="9" id="KW-0732">Signal</keyword>
<feature type="signal peptide" evidence="9">
    <location>
        <begin position="1"/>
        <end position="31"/>
    </location>
</feature>
<evidence type="ECO:0000256" key="8">
    <source>
        <dbReference type="SAM" id="Phobius"/>
    </source>
</evidence>
<feature type="transmembrane region" description="Helical" evidence="8">
    <location>
        <begin position="893"/>
        <end position="912"/>
    </location>
</feature>
<feature type="domain" description="ABC transporter" evidence="10">
    <location>
        <begin position="391"/>
        <end position="631"/>
    </location>
</feature>
<keyword evidence="6 8" id="KW-1133">Transmembrane helix</keyword>
<dbReference type="GO" id="GO:0016020">
    <property type="term" value="C:membrane"/>
    <property type="evidence" value="ECO:0007669"/>
    <property type="project" value="UniProtKB-SubCell"/>
</dbReference>
<keyword evidence="3 8" id="KW-0812">Transmembrane</keyword>
<evidence type="ECO:0000313" key="12">
    <source>
        <dbReference type="Proteomes" id="UP000318582"/>
    </source>
</evidence>
<feature type="transmembrane region" description="Helical" evidence="8">
    <location>
        <begin position="869"/>
        <end position="887"/>
    </location>
</feature>
<dbReference type="InterPro" id="IPR003439">
    <property type="entry name" value="ABC_transporter-like_ATP-bd"/>
</dbReference>
<keyword evidence="7 8" id="KW-0472">Membrane</keyword>
<keyword evidence="2" id="KW-0813">Transport</keyword>
<feature type="transmembrane region" description="Helical" evidence="8">
    <location>
        <begin position="296"/>
        <end position="315"/>
    </location>
</feature>
<dbReference type="InterPro" id="IPR050352">
    <property type="entry name" value="ABCG_transporters"/>
</dbReference>
<dbReference type="InterPro" id="IPR003593">
    <property type="entry name" value="AAA+_ATPase"/>
</dbReference>
<feature type="transmembrane region" description="Helical" evidence="8">
    <location>
        <begin position="763"/>
        <end position="781"/>
    </location>
</feature>
<name>A0A507DWU6_9FUNG</name>
<dbReference type="InterPro" id="IPR027417">
    <property type="entry name" value="P-loop_NTPase"/>
</dbReference>
<evidence type="ECO:0000256" key="7">
    <source>
        <dbReference type="ARBA" id="ARBA00023136"/>
    </source>
</evidence>
<feature type="transmembrane region" description="Helical" evidence="8">
    <location>
        <begin position="919"/>
        <end position="938"/>
    </location>
</feature>
<comment type="subcellular location">
    <subcellularLocation>
        <location evidence="1">Membrane</location>
        <topology evidence="1">Multi-pass membrane protein</topology>
    </subcellularLocation>
</comment>
<accession>A0A507DWU6</accession>
<dbReference type="STRING" id="109895.A0A507DWU6"/>
<organism evidence="11 12">
    <name type="scientific">Powellomyces hirtus</name>
    <dbReference type="NCBI Taxonomy" id="109895"/>
    <lineage>
        <taxon>Eukaryota</taxon>
        <taxon>Fungi</taxon>
        <taxon>Fungi incertae sedis</taxon>
        <taxon>Chytridiomycota</taxon>
        <taxon>Chytridiomycota incertae sedis</taxon>
        <taxon>Chytridiomycetes</taxon>
        <taxon>Spizellomycetales</taxon>
        <taxon>Powellomycetaceae</taxon>
        <taxon>Powellomyces</taxon>
    </lineage>
</organism>
<dbReference type="GO" id="GO:0140359">
    <property type="term" value="F:ABC-type transporter activity"/>
    <property type="evidence" value="ECO:0007669"/>
    <property type="project" value="InterPro"/>
</dbReference>
<evidence type="ECO:0000256" key="9">
    <source>
        <dbReference type="SAM" id="SignalP"/>
    </source>
</evidence>
<dbReference type="GO" id="GO:0005524">
    <property type="term" value="F:ATP binding"/>
    <property type="evidence" value="ECO:0007669"/>
    <property type="project" value="UniProtKB-KW"/>
</dbReference>
<feature type="transmembrane region" description="Helical" evidence="8">
    <location>
        <begin position="1000"/>
        <end position="1022"/>
    </location>
</feature>
<dbReference type="GO" id="GO:0016887">
    <property type="term" value="F:ATP hydrolysis activity"/>
    <property type="evidence" value="ECO:0007669"/>
    <property type="project" value="InterPro"/>
</dbReference>
<comment type="caution">
    <text evidence="11">The sequence shown here is derived from an EMBL/GenBank/DDBJ whole genome shotgun (WGS) entry which is preliminary data.</text>
</comment>
<evidence type="ECO:0000256" key="1">
    <source>
        <dbReference type="ARBA" id="ARBA00004141"/>
    </source>
</evidence>
<gene>
    <name evidence="11" type="ORF">PhCBS80983_g04712</name>
</gene>
<evidence type="ECO:0000256" key="5">
    <source>
        <dbReference type="ARBA" id="ARBA00022840"/>
    </source>
</evidence>
<evidence type="ECO:0000256" key="6">
    <source>
        <dbReference type="ARBA" id="ARBA00022989"/>
    </source>
</evidence>
<dbReference type="PROSITE" id="PS50893">
    <property type="entry name" value="ABC_TRANSPORTER_2"/>
    <property type="match status" value="1"/>
</dbReference>
<keyword evidence="12" id="KW-1185">Reference proteome</keyword>